<accession>A0ABS8TG43</accession>
<name>A0ABS8TG43_DATST</name>
<dbReference type="EMBL" id="JACEIK010001569">
    <property type="protein sequence ID" value="MCD7470441.1"/>
    <property type="molecule type" value="Genomic_DNA"/>
</dbReference>
<sequence>RRESTSNCSQFLRKYIYGDWMTCTLRKSDFEFPSSCSLAVFMAEQGDWWRRETSFSEQ</sequence>
<comment type="caution">
    <text evidence="1">The sequence shown here is derived from an EMBL/GenBank/DDBJ whole genome shotgun (WGS) entry which is preliminary data.</text>
</comment>
<evidence type="ECO:0000313" key="1">
    <source>
        <dbReference type="EMBL" id="MCD7470441.1"/>
    </source>
</evidence>
<protein>
    <submittedName>
        <fullName evidence="1">Uncharacterized protein</fullName>
    </submittedName>
</protein>
<reference evidence="1 2" key="1">
    <citation type="journal article" date="2021" name="BMC Genomics">
        <title>Datura genome reveals duplications of psychoactive alkaloid biosynthetic genes and high mutation rate following tissue culture.</title>
        <authorList>
            <person name="Rajewski A."/>
            <person name="Carter-House D."/>
            <person name="Stajich J."/>
            <person name="Litt A."/>
        </authorList>
    </citation>
    <scope>NUCLEOTIDE SEQUENCE [LARGE SCALE GENOMIC DNA]</scope>
    <source>
        <strain evidence="1">AR-01</strain>
    </source>
</reference>
<proteinExistence type="predicted"/>
<gene>
    <name evidence="1" type="ORF">HAX54_010325</name>
</gene>
<evidence type="ECO:0000313" key="2">
    <source>
        <dbReference type="Proteomes" id="UP000823775"/>
    </source>
</evidence>
<feature type="non-terminal residue" evidence="1">
    <location>
        <position position="1"/>
    </location>
</feature>
<keyword evidence="2" id="KW-1185">Reference proteome</keyword>
<dbReference type="Proteomes" id="UP000823775">
    <property type="component" value="Unassembled WGS sequence"/>
</dbReference>
<organism evidence="1 2">
    <name type="scientific">Datura stramonium</name>
    <name type="common">Jimsonweed</name>
    <name type="synonym">Common thornapple</name>
    <dbReference type="NCBI Taxonomy" id="4076"/>
    <lineage>
        <taxon>Eukaryota</taxon>
        <taxon>Viridiplantae</taxon>
        <taxon>Streptophyta</taxon>
        <taxon>Embryophyta</taxon>
        <taxon>Tracheophyta</taxon>
        <taxon>Spermatophyta</taxon>
        <taxon>Magnoliopsida</taxon>
        <taxon>eudicotyledons</taxon>
        <taxon>Gunneridae</taxon>
        <taxon>Pentapetalae</taxon>
        <taxon>asterids</taxon>
        <taxon>lamiids</taxon>
        <taxon>Solanales</taxon>
        <taxon>Solanaceae</taxon>
        <taxon>Solanoideae</taxon>
        <taxon>Datureae</taxon>
        <taxon>Datura</taxon>
    </lineage>
</organism>